<dbReference type="Proteomes" id="UP001145087">
    <property type="component" value="Unassembled WGS sequence"/>
</dbReference>
<keyword evidence="3 4" id="KW-0472">Membrane</keyword>
<dbReference type="EMBL" id="JAPOHD010000030">
    <property type="protein sequence ID" value="MCY1722064.1"/>
    <property type="molecule type" value="Genomic_DNA"/>
</dbReference>
<dbReference type="CDD" id="cd06174">
    <property type="entry name" value="MFS"/>
    <property type="match status" value="1"/>
</dbReference>
<feature type="transmembrane region" description="Helical" evidence="4">
    <location>
        <begin position="147"/>
        <end position="170"/>
    </location>
</feature>
<feature type="transmembrane region" description="Helical" evidence="4">
    <location>
        <begin position="313"/>
        <end position="338"/>
    </location>
</feature>
<evidence type="ECO:0000313" key="5">
    <source>
        <dbReference type="EMBL" id="MCY1722064.1"/>
    </source>
</evidence>
<feature type="transmembrane region" description="Helical" evidence="4">
    <location>
        <begin position="223"/>
        <end position="241"/>
    </location>
</feature>
<evidence type="ECO:0000256" key="4">
    <source>
        <dbReference type="SAM" id="Phobius"/>
    </source>
</evidence>
<gene>
    <name evidence="5" type="ORF">OU798_17055</name>
</gene>
<dbReference type="InterPro" id="IPR036259">
    <property type="entry name" value="MFS_trans_sf"/>
</dbReference>
<protein>
    <submittedName>
        <fullName evidence="5">MFS transporter</fullName>
    </submittedName>
</protein>
<dbReference type="RefSeq" id="WP_343334394.1">
    <property type="nucleotide sequence ID" value="NZ_JAPOHD010000030.1"/>
</dbReference>
<feature type="transmembrane region" description="Helical" evidence="4">
    <location>
        <begin position="287"/>
        <end position="307"/>
    </location>
</feature>
<organism evidence="5 6">
    <name type="scientific">Draconibacterium aestuarii</name>
    <dbReference type="NCBI Taxonomy" id="2998507"/>
    <lineage>
        <taxon>Bacteria</taxon>
        <taxon>Pseudomonadati</taxon>
        <taxon>Bacteroidota</taxon>
        <taxon>Bacteroidia</taxon>
        <taxon>Marinilabiliales</taxon>
        <taxon>Prolixibacteraceae</taxon>
        <taxon>Draconibacterium</taxon>
    </lineage>
</organism>
<feature type="transmembrane region" description="Helical" evidence="4">
    <location>
        <begin position="261"/>
        <end position="280"/>
    </location>
</feature>
<name>A0A9X3F7M0_9BACT</name>
<dbReference type="GO" id="GO:0022857">
    <property type="term" value="F:transmembrane transporter activity"/>
    <property type="evidence" value="ECO:0007669"/>
    <property type="project" value="InterPro"/>
</dbReference>
<evidence type="ECO:0000256" key="2">
    <source>
        <dbReference type="ARBA" id="ARBA00022989"/>
    </source>
</evidence>
<dbReference type="Pfam" id="PF07690">
    <property type="entry name" value="MFS_1"/>
    <property type="match status" value="1"/>
</dbReference>
<feature type="transmembrane region" description="Helical" evidence="4">
    <location>
        <begin position="385"/>
        <end position="407"/>
    </location>
</feature>
<evidence type="ECO:0000313" key="6">
    <source>
        <dbReference type="Proteomes" id="UP001145087"/>
    </source>
</evidence>
<evidence type="ECO:0000256" key="1">
    <source>
        <dbReference type="ARBA" id="ARBA00022692"/>
    </source>
</evidence>
<evidence type="ECO:0000256" key="3">
    <source>
        <dbReference type="ARBA" id="ARBA00023136"/>
    </source>
</evidence>
<feature type="transmembrane region" description="Helical" evidence="4">
    <location>
        <begin position="182"/>
        <end position="202"/>
    </location>
</feature>
<feature type="transmembrane region" description="Helical" evidence="4">
    <location>
        <begin position="359"/>
        <end position="379"/>
    </location>
</feature>
<dbReference type="Gene3D" id="1.20.1250.20">
    <property type="entry name" value="MFS general substrate transporter like domains"/>
    <property type="match status" value="1"/>
</dbReference>
<feature type="transmembrane region" description="Helical" evidence="4">
    <location>
        <begin position="107"/>
        <end position="126"/>
    </location>
</feature>
<comment type="caution">
    <text evidence="5">The sequence shown here is derived from an EMBL/GenBank/DDBJ whole genome shotgun (WGS) entry which is preliminary data.</text>
</comment>
<dbReference type="AlphaFoldDB" id="A0A9X3F7M0"/>
<reference evidence="5" key="1">
    <citation type="submission" date="2022-11" db="EMBL/GenBank/DDBJ databases">
        <title>Marilongibacter aestuarii gen. nov., sp. nov., isolated from tidal flat sediment.</title>
        <authorList>
            <person name="Jiayan W."/>
        </authorList>
    </citation>
    <scope>NUCLEOTIDE SEQUENCE</scope>
    <source>
        <strain evidence="5">Z1-6</strain>
    </source>
</reference>
<keyword evidence="6" id="KW-1185">Reference proteome</keyword>
<keyword evidence="1 4" id="KW-0812">Transmembrane</keyword>
<feature type="transmembrane region" description="Helical" evidence="4">
    <location>
        <begin position="82"/>
        <end position="101"/>
    </location>
</feature>
<feature type="transmembrane region" description="Helical" evidence="4">
    <location>
        <begin position="21"/>
        <end position="45"/>
    </location>
</feature>
<dbReference type="InterPro" id="IPR011701">
    <property type="entry name" value="MFS"/>
</dbReference>
<sequence>MRNKLINEYRVFLSYPHNMRVLLITNLIYSLVLPIIELFIGAYIMRNSQEAKLVVIFQLALYTGIPITFAINGFLLRKIKIAWLYAFGMLLSGVSMTAMMMLSELNITGIAVAGLIMGISYGFFWANRDYLALETTNDQNRNYYYGLETFFYTLTSVIVPYFVGVFIGATKENHWFEGNINTAYQIITAVVFILTIISSIYVHKGKFINPKQEKFIFFRFHRLWNKMIGLSILKGLAQGYIVTAPAMLIMKLVGDEHVLGTVQAIGAIMSALMLYVLGRISKPQHRIYIFSIGLIIFALGSFINAGLYSSMGVIMFMLCLVVARPLLDVAYFPIQLKVIDLVAEFENRNEFAYFLHHEFGLYIGRLLGCGMFIAMTYFITEDFALKYALLIIACIQLFSIFVAKNIIKNSKKL</sequence>
<accession>A0A9X3F7M0</accession>
<feature type="transmembrane region" description="Helical" evidence="4">
    <location>
        <begin position="51"/>
        <end position="75"/>
    </location>
</feature>
<keyword evidence="2 4" id="KW-1133">Transmembrane helix</keyword>
<proteinExistence type="predicted"/>
<dbReference type="SUPFAM" id="SSF103473">
    <property type="entry name" value="MFS general substrate transporter"/>
    <property type="match status" value="2"/>
</dbReference>